<evidence type="ECO:0000256" key="1">
    <source>
        <dbReference type="ARBA" id="ARBA00010398"/>
    </source>
</evidence>
<dbReference type="GO" id="GO:0046653">
    <property type="term" value="P:tetrahydrofolate metabolic process"/>
    <property type="evidence" value="ECO:0007669"/>
    <property type="project" value="TreeGrafter"/>
</dbReference>
<dbReference type="AlphaFoldDB" id="X1QM56"/>
<keyword evidence="5" id="KW-0479">Metal-binding</keyword>
<protein>
    <recommendedName>
        <fullName evidence="10">Pterin-binding domain-containing protein</fullName>
    </recommendedName>
</protein>
<keyword evidence="3" id="KW-0846">Cobalamin</keyword>
<dbReference type="GO" id="GO:0005829">
    <property type="term" value="C:cytosol"/>
    <property type="evidence" value="ECO:0007669"/>
    <property type="project" value="TreeGrafter"/>
</dbReference>
<dbReference type="CDD" id="cd00740">
    <property type="entry name" value="MeTr"/>
    <property type="match status" value="1"/>
</dbReference>
<reference evidence="9" key="1">
    <citation type="journal article" date="2014" name="Front. Microbiol.">
        <title>High frequency of phylogenetically diverse reductive dehalogenase-homologous genes in deep subseafloor sedimentary metagenomes.</title>
        <authorList>
            <person name="Kawai M."/>
            <person name="Futagami T."/>
            <person name="Toyoda A."/>
            <person name="Takaki Y."/>
            <person name="Nishi S."/>
            <person name="Hori S."/>
            <person name="Arai W."/>
            <person name="Tsubouchi T."/>
            <person name="Morono Y."/>
            <person name="Uchiyama I."/>
            <person name="Ito T."/>
            <person name="Fujiyama A."/>
            <person name="Inagaki F."/>
            <person name="Takami H."/>
        </authorList>
    </citation>
    <scope>NUCLEOTIDE SEQUENCE</scope>
    <source>
        <strain evidence="9">Expedition CK06-06</strain>
    </source>
</reference>
<evidence type="ECO:0000256" key="3">
    <source>
        <dbReference type="ARBA" id="ARBA00022628"/>
    </source>
</evidence>
<evidence type="ECO:0000259" key="7">
    <source>
        <dbReference type="PROSITE" id="PS50972"/>
    </source>
</evidence>
<evidence type="ECO:0000256" key="4">
    <source>
        <dbReference type="ARBA" id="ARBA00022679"/>
    </source>
</evidence>
<organism evidence="9">
    <name type="scientific">marine sediment metagenome</name>
    <dbReference type="NCBI Taxonomy" id="412755"/>
    <lineage>
        <taxon>unclassified sequences</taxon>
        <taxon>metagenomes</taxon>
        <taxon>ecological metagenomes</taxon>
    </lineage>
</organism>
<evidence type="ECO:0000256" key="2">
    <source>
        <dbReference type="ARBA" id="ARBA00022603"/>
    </source>
</evidence>
<evidence type="ECO:0000256" key="5">
    <source>
        <dbReference type="ARBA" id="ARBA00022723"/>
    </source>
</evidence>
<evidence type="ECO:0000313" key="9">
    <source>
        <dbReference type="EMBL" id="GAI69602.1"/>
    </source>
</evidence>
<comment type="caution">
    <text evidence="9">The sequence shown here is derived from an EMBL/GenBank/DDBJ whole genome shotgun (WGS) entry which is preliminary data.</text>
</comment>
<dbReference type="Gene3D" id="1.10.1240.10">
    <property type="entry name" value="Methionine synthase domain"/>
    <property type="match status" value="1"/>
</dbReference>
<dbReference type="InterPro" id="IPR011005">
    <property type="entry name" value="Dihydropteroate_synth-like_sf"/>
</dbReference>
<dbReference type="PANTHER" id="PTHR45833">
    <property type="entry name" value="METHIONINE SYNTHASE"/>
    <property type="match status" value="1"/>
</dbReference>
<dbReference type="GO" id="GO:0031419">
    <property type="term" value="F:cobalamin binding"/>
    <property type="evidence" value="ECO:0007669"/>
    <property type="project" value="UniProtKB-KW"/>
</dbReference>
<evidence type="ECO:0008006" key="10">
    <source>
        <dbReference type="Google" id="ProtNLM"/>
    </source>
</evidence>
<dbReference type="InterPro" id="IPR000489">
    <property type="entry name" value="Pterin-binding_dom"/>
</dbReference>
<dbReference type="GO" id="GO:0050667">
    <property type="term" value="P:homocysteine metabolic process"/>
    <property type="evidence" value="ECO:0007669"/>
    <property type="project" value="TreeGrafter"/>
</dbReference>
<proteinExistence type="inferred from homology"/>
<dbReference type="GO" id="GO:0046872">
    <property type="term" value="F:metal ion binding"/>
    <property type="evidence" value="ECO:0007669"/>
    <property type="project" value="UniProtKB-KW"/>
</dbReference>
<evidence type="ECO:0000256" key="6">
    <source>
        <dbReference type="ARBA" id="ARBA00023285"/>
    </source>
</evidence>
<dbReference type="Pfam" id="PF00809">
    <property type="entry name" value="Pterin_bind"/>
    <property type="match status" value="1"/>
</dbReference>
<dbReference type="InterPro" id="IPR003759">
    <property type="entry name" value="Cbl-bd_cap"/>
</dbReference>
<dbReference type="InterPro" id="IPR036594">
    <property type="entry name" value="Meth_synthase_dom"/>
</dbReference>
<name>X1QM56_9ZZZZ</name>
<dbReference type="EMBL" id="BARW01003651">
    <property type="protein sequence ID" value="GAI69602.1"/>
    <property type="molecule type" value="Genomic_DNA"/>
</dbReference>
<keyword evidence="2" id="KW-0489">Methyltransferase</keyword>
<dbReference type="PROSITE" id="PS51337">
    <property type="entry name" value="B12_BINDING_NTER"/>
    <property type="match status" value="1"/>
</dbReference>
<comment type="similarity">
    <text evidence="1">Belongs to the vitamin-B12 dependent methionine synthase family.</text>
</comment>
<accession>X1QM56</accession>
<dbReference type="PROSITE" id="PS50972">
    <property type="entry name" value="PTERIN_BINDING"/>
    <property type="match status" value="1"/>
</dbReference>
<dbReference type="SUPFAM" id="SSF51717">
    <property type="entry name" value="Dihydropteroate synthetase-like"/>
    <property type="match status" value="1"/>
</dbReference>
<feature type="domain" description="Pterin-binding" evidence="7">
    <location>
        <begin position="1"/>
        <end position="244"/>
    </location>
</feature>
<sequence>MIREGKYEEALSIARDQVEGGAQVIDINMDDAMLDAEREMTNFLNLLMSEPDIARLPIMIDSSKWSVIEAGLKCLQGRAIVNSISLKEGEDAFREQAQKIKDYGVATIVMAFDEEGQAVTFKRKTEICKRAYRILTEEMNFPGEDIIFDPNILTIATGMEEHNNYAVDFMRTTTWIKENLPDTKVSGGVSNLSFSFRGNDTVREAMHSAFLYHAIKAGLDMGIVNPGMLQVYDEIPAELLELVEDVILNRRKDSTDRLISYAETVRQTAGKKVRKDDWRKKTVQDRINHALVRGITDHIEEDVEEARGGYDTSLEIIEGP</sequence>
<evidence type="ECO:0000259" key="8">
    <source>
        <dbReference type="PROSITE" id="PS51337"/>
    </source>
</evidence>
<feature type="domain" description="B12-binding N-terminal" evidence="8">
    <location>
        <begin position="274"/>
        <end position="320"/>
    </location>
</feature>
<dbReference type="InterPro" id="IPR050554">
    <property type="entry name" value="Met_Synthase/Corrinoid"/>
</dbReference>
<dbReference type="Gene3D" id="3.20.20.20">
    <property type="entry name" value="Dihydropteroate synthase-like"/>
    <property type="match status" value="1"/>
</dbReference>
<gene>
    <name evidence="9" type="ORF">S12H4_09133</name>
</gene>
<dbReference type="FunFam" id="3.20.20.20:FF:000002">
    <property type="entry name" value="Methionine synthase"/>
    <property type="match status" value="1"/>
</dbReference>
<dbReference type="PANTHER" id="PTHR45833:SF1">
    <property type="entry name" value="METHIONINE SYNTHASE"/>
    <property type="match status" value="1"/>
</dbReference>
<feature type="non-terminal residue" evidence="9">
    <location>
        <position position="320"/>
    </location>
</feature>
<keyword evidence="4" id="KW-0808">Transferase</keyword>
<dbReference type="GO" id="GO:0008705">
    <property type="term" value="F:methionine synthase activity"/>
    <property type="evidence" value="ECO:0007669"/>
    <property type="project" value="TreeGrafter"/>
</dbReference>
<dbReference type="GO" id="GO:0032259">
    <property type="term" value="P:methylation"/>
    <property type="evidence" value="ECO:0007669"/>
    <property type="project" value="UniProtKB-KW"/>
</dbReference>
<keyword evidence="6" id="KW-0170">Cobalt</keyword>